<reference evidence="2 3" key="1">
    <citation type="submission" date="2024-03" db="EMBL/GenBank/DDBJ databases">
        <title>The genome assembly and annotation of the cricket Gryllus longicercus Weissman &amp; Gray.</title>
        <authorList>
            <person name="Szrajer S."/>
            <person name="Gray D."/>
            <person name="Ylla G."/>
        </authorList>
    </citation>
    <scope>NUCLEOTIDE SEQUENCE [LARGE SCALE GENOMIC DNA]</scope>
    <source>
        <strain evidence="2">DAG 2021-001</strain>
        <tissue evidence="2">Whole body minus gut</tissue>
    </source>
</reference>
<dbReference type="Proteomes" id="UP001378592">
    <property type="component" value="Unassembled WGS sequence"/>
</dbReference>
<dbReference type="AlphaFoldDB" id="A0AAN9VP21"/>
<feature type="compositionally biased region" description="Basic and acidic residues" evidence="1">
    <location>
        <begin position="76"/>
        <end position="94"/>
    </location>
</feature>
<feature type="compositionally biased region" description="Pro residues" evidence="1">
    <location>
        <begin position="1"/>
        <end position="11"/>
    </location>
</feature>
<evidence type="ECO:0000313" key="2">
    <source>
        <dbReference type="EMBL" id="KAK7868684.1"/>
    </source>
</evidence>
<evidence type="ECO:0000256" key="1">
    <source>
        <dbReference type="SAM" id="MobiDB-lite"/>
    </source>
</evidence>
<dbReference type="EMBL" id="JAZDUA010000089">
    <property type="protein sequence ID" value="KAK7868684.1"/>
    <property type="molecule type" value="Genomic_DNA"/>
</dbReference>
<evidence type="ECO:0000313" key="3">
    <source>
        <dbReference type="Proteomes" id="UP001378592"/>
    </source>
</evidence>
<keyword evidence="3" id="KW-1185">Reference proteome</keyword>
<feature type="compositionally biased region" description="Polar residues" evidence="1">
    <location>
        <begin position="101"/>
        <end position="112"/>
    </location>
</feature>
<protein>
    <submittedName>
        <fullName evidence="2">Uncharacterized protein</fullName>
    </submittedName>
</protein>
<organism evidence="2 3">
    <name type="scientific">Gryllus longicercus</name>
    <dbReference type="NCBI Taxonomy" id="2509291"/>
    <lineage>
        <taxon>Eukaryota</taxon>
        <taxon>Metazoa</taxon>
        <taxon>Ecdysozoa</taxon>
        <taxon>Arthropoda</taxon>
        <taxon>Hexapoda</taxon>
        <taxon>Insecta</taxon>
        <taxon>Pterygota</taxon>
        <taxon>Neoptera</taxon>
        <taxon>Polyneoptera</taxon>
        <taxon>Orthoptera</taxon>
        <taxon>Ensifera</taxon>
        <taxon>Gryllidea</taxon>
        <taxon>Grylloidea</taxon>
        <taxon>Gryllidae</taxon>
        <taxon>Gryllinae</taxon>
        <taxon>Gryllus</taxon>
    </lineage>
</organism>
<name>A0AAN9VP21_9ORTH</name>
<accession>A0AAN9VP21</accession>
<feature type="compositionally biased region" description="Low complexity" evidence="1">
    <location>
        <begin position="12"/>
        <end position="44"/>
    </location>
</feature>
<feature type="region of interest" description="Disordered" evidence="1">
    <location>
        <begin position="1"/>
        <end position="119"/>
    </location>
</feature>
<proteinExistence type="predicted"/>
<gene>
    <name evidence="2" type="ORF">R5R35_006975</name>
</gene>
<comment type="caution">
    <text evidence="2">The sequence shown here is derived from an EMBL/GenBank/DDBJ whole genome shotgun (WGS) entry which is preliminary data.</text>
</comment>
<sequence>MPLPMPMPAPATQPAGPGAAGGRDALLRGHALPAGGAADAPGHHTQVQAAVCRSDRRPIDSLPFRVQLRPASANEGDDRVSPDPHPAHRGDVLGRSRGAPLQSSHARQQSAPPSLEPVATALAFLR</sequence>